<dbReference type="AlphaFoldDB" id="A0A9P6U5V3"/>
<keyword evidence="1" id="KW-0732">Signal</keyword>
<accession>A0A9P6U5V3</accession>
<evidence type="ECO:0000313" key="3">
    <source>
        <dbReference type="Proteomes" id="UP000807716"/>
    </source>
</evidence>
<evidence type="ECO:0000256" key="1">
    <source>
        <dbReference type="SAM" id="SignalP"/>
    </source>
</evidence>
<comment type="caution">
    <text evidence="2">The sequence shown here is derived from an EMBL/GenBank/DDBJ whole genome shotgun (WGS) entry which is preliminary data.</text>
</comment>
<gene>
    <name evidence="2" type="ORF">DFQ27_003506</name>
</gene>
<dbReference type="EMBL" id="JAAAJB010000247">
    <property type="protein sequence ID" value="KAG0260478.1"/>
    <property type="molecule type" value="Genomic_DNA"/>
</dbReference>
<organism evidence="2 3">
    <name type="scientific">Actinomortierella ambigua</name>
    <dbReference type="NCBI Taxonomy" id="1343610"/>
    <lineage>
        <taxon>Eukaryota</taxon>
        <taxon>Fungi</taxon>
        <taxon>Fungi incertae sedis</taxon>
        <taxon>Mucoromycota</taxon>
        <taxon>Mortierellomycotina</taxon>
        <taxon>Mortierellomycetes</taxon>
        <taxon>Mortierellales</taxon>
        <taxon>Mortierellaceae</taxon>
        <taxon>Actinomortierella</taxon>
    </lineage>
</organism>
<evidence type="ECO:0000313" key="2">
    <source>
        <dbReference type="EMBL" id="KAG0260478.1"/>
    </source>
</evidence>
<feature type="chain" id="PRO_5040514344" evidence="1">
    <location>
        <begin position="20"/>
        <end position="106"/>
    </location>
</feature>
<proteinExistence type="predicted"/>
<feature type="signal peptide" evidence="1">
    <location>
        <begin position="1"/>
        <end position="19"/>
    </location>
</feature>
<dbReference type="OrthoDB" id="2368484at2759"/>
<name>A0A9P6U5V3_9FUNG</name>
<sequence>MRPFLVCLLAAILPAASFASQEPFCEDKISRTGRLFGRPAFYDPQEKMPGYVFLAENNLRAEPLDNLDWIVLGKLEDEIPKDPFKFQPVMYTLNEPQDFEGEFEGE</sequence>
<dbReference type="Proteomes" id="UP000807716">
    <property type="component" value="Unassembled WGS sequence"/>
</dbReference>
<reference evidence="2" key="1">
    <citation type="journal article" date="2020" name="Fungal Divers.">
        <title>Resolving the Mortierellaceae phylogeny through synthesis of multi-gene phylogenetics and phylogenomics.</title>
        <authorList>
            <person name="Vandepol N."/>
            <person name="Liber J."/>
            <person name="Desiro A."/>
            <person name="Na H."/>
            <person name="Kennedy M."/>
            <person name="Barry K."/>
            <person name="Grigoriev I.V."/>
            <person name="Miller A.N."/>
            <person name="O'Donnell K."/>
            <person name="Stajich J.E."/>
            <person name="Bonito G."/>
        </authorList>
    </citation>
    <scope>NUCLEOTIDE SEQUENCE</scope>
    <source>
        <strain evidence="2">BC1065</strain>
    </source>
</reference>
<protein>
    <submittedName>
        <fullName evidence="2">Uncharacterized protein</fullName>
    </submittedName>
</protein>
<keyword evidence="3" id="KW-1185">Reference proteome</keyword>